<dbReference type="InterPro" id="IPR011009">
    <property type="entry name" value="Kinase-like_dom_sf"/>
</dbReference>
<gene>
    <name evidence="6" type="ORF">MNOR_LOCUS3923</name>
</gene>
<comment type="caution">
    <text evidence="6">The sequence shown here is derived from an EMBL/GenBank/DDBJ whole genome shotgun (WGS) entry which is preliminary data.</text>
</comment>
<dbReference type="SMART" id="SM00220">
    <property type="entry name" value="S_TKc"/>
    <property type="match status" value="1"/>
</dbReference>
<dbReference type="InterPro" id="IPR051681">
    <property type="entry name" value="Ser/Thr_Kinases-Pseudokinases"/>
</dbReference>
<evidence type="ECO:0000256" key="1">
    <source>
        <dbReference type="ARBA" id="ARBA00022741"/>
    </source>
</evidence>
<dbReference type="SUPFAM" id="SSF56112">
    <property type="entry name" value="Protein kinase-like (PK-like)"/>
    <property type="match status" value="1"/>
</dbReference>
<dbReference type="PROSITE" id="PS50011">
    <property type="entry name" value="PROTEIN_KINASE_DOM"/>
    <property type="match status" value="1"/>
</dbReference>
<keyword evidence="1 3" id="KW-0547">Nucleotide-binding</keyword>
<feature type="binding site" evidence="3">
    <location>
        <position position="58"/>
    </location>
    <ligand>
        <name>ATP</name>
        <dbReference type="ChEBI" id="CHEBI:30616"/>
    </ligand>
</feature>
<organism evidence="6 7">
    <name type="scientific">Meganyctiphanes norvegica</name>
    <name type="common">Northern krill</name>
    <name type="synonym">Thysanopoda norvegica</name>
    <dbReference type="NCBI Taxonomy" id="48144"/>
    <lineage>
        <taxon>Eukaryota</taxon>
        <taxon>Metazoa</taxon>
        <taxon>Ecdysozoa</taxon>
        <taxon>Arthropoda</taxon>
        <taxon>Crustacea</taxon>
        <taxon>Multicrustacea</taxon>
        <taxon>Malacostraca</taxon>
        <taxon>Eumalacostraca</taxon>
        <taxon>Eucarida</taxon>
        <taxon>Euphausiacea</taxon>
        <taxon>Euphausiidae</taxon>
        <taxon>Meganyctiphanes</taxon>
    </lineage>
</organism>
<comment type="similarity">
    <text evidence="4">Belongs to the protein kinase superfamily.</text>
</comment>
<dbReference type="GO" id="GO:0004674">
    <property type="term" value="F:protein serine/threonine kinase activity"/>
    <property type="evidence" value="ECO:0007669"/>
    <property type="project" value="UniProtKB-KW"/>
</dbReference>
<name>A0AAV2PT58_MEGNR</name>
<evidence type="ECO:0000313" key="6">
    <source>
        <dbReference type="EMBL" id="CAL4064243.1"/>
    </source>
</evidence>
<dbReference type="PROSITE" id="PS00108">
    <property type="entry name" value="PROTEIN_KINASE_ST"/>
    <property type="match status" value="1"/>
</dbReference>
<feature type="domain" description="Protein kinase" evidence="5">
    <location>
        <begin position="28"/>
        <end position="349"/>
    </location>
</feature>
<dbReference type="Gene3D" id="1.10.510.10">
    <property type="entry name" value="Transferase(Phosphotransferase) domain 1"/>
    <property type="match status" value="1"/>
</dbReference>
<evidence type="ECO:0000256" key="3">
    <source>
        <dbReference type="PROSITE-ProRule" id="PRU10141"/>
    </source>
</evidence>
<feature type="non-terminal residue" evidence="6">
    <location>
        <position position="356"/>
    </location>
</feature>
<dbReference type="EMBL" id="CAXKWB010001393">
    <property type="protein sequence ID" value="CAL4064243.1"/>
    <property type="molecule type" value="Genomic_DNA"/>
</dbReference>
<dbReference type="InterPro" id="IPR017441">
    <property type="entry name" value="Protein_kinase_ATP_BS"/>
</dbReference>
<accession>A0AAV2PT58</accession>
<dbReference type="GO" id="GO:0005524">
    <property type="term" value="F:ATP binding"/>
    <property type="evidence" value="ECO:0007669"/>
    <property type="project" value="UniProtKB-UniRule"/>
</dbReference>
<proteinExistence type="inferred from homology"/>
<dbReference type="AlphaFoldDB" id="A0AAV2PT58"/>
<keyword evidence="4" id="KW-0808">Transferase</keyword>
<evidence type="ECO:0000259" key="5">
    <source>
        <dbReference type="PROSITE" id="PS50011"/>
    </source>
</evidence>
<keyword evidence="4" id="KW-0723">Serine/threonine-protein kinase</keyword>
<dbReference type="InterPro" id="IPR008271">
    <property type="entry name" value="Ser/Thr_kinase_AS"/>
</dbReference>
<evidence type="ECO:0000256" key="4">
    <source>
        <dbReference type="RuleBase" id="RU000304"/>
    </source>
</evidence>
<dbReference type="PROSITE" id="PS00107">
    <property type="entry name" value="PROTEIN_KINASE_ATP"/>
    <property type="match status" value="1"/>
</dbReference>
<dbReference type="Gene3D" id="3.30.200.20">
    <property type="entry name" value="Phosphorylase Kinase, domain 1"/>
    <property type="match status" value="1"/>
</dbReference>
<sequence>MALPVFTRKHNSVFKNIQDVQIYTDQDIKEDVLIGKGSFADVTRGTIIQNKKTIAIKKLATANILQQKLFVKEINLLKDLTHENIVQLEGINIKSSALLLEYCCFDFKPLSDDKVVNTLEHLLHELDEHMDFQGFENTVIHTAHGVASGLTYLHERGIAHRDLKPANILVSNQHYARADPEDVAIQFAEKPVIAKLTDFGESRSDLIQTRTLNSTACSGTYDVKRGTTLFQAPEIHIISSNSKISMESLQQMDIWAFGMVLWCLTNANLGFPYAAEVDEALQAGRVKNQTAYVIDLLKKGRLPKQSDKYMEKKQGSWLKVVQIMNSCLKYNPRERISAQEASICLDPHMERLHCAA</sequence>
<dbReference type="InterPro" id="IPR000719">
    <property type="entry name" value="Prot_kinase_dom"/>
</dbReference>
<dbReference type="Pfam" id="PF00069">
    <property type="entry name" value="Pkinase"/>
    <property type="match status" value="1"/>
</dbReference>
<dbReference type="PANTHER" id="PTHR44329">
    <property type="entry name" value="SERINE/THREONINE-PROTEIN KINASE TNNI3K-RELATED"/>
    <property type="match status" value="1"/>
</dbReference>
<evidence type="ECO:0000313" key="7">
    <source>
        <dbReference type="Proteomes" id="UP001497623"/>
    </source>
</evidence>
<dbReference type="Proteomes" id="UP001497623">
    <property type="component" value="Unassembled WGS sequence"/>
</dbReference>
<keyword evidence="4" id="KW-0418">Kinase</keyword>
<keyword evidence="2 3" id="KW-0067">ATP-binding</keyword>
<keyword evidence="7" id="KW-1185">Reference proteome</keyword>
<dbReference type="PANTHER" id="PTHR44329:SF298">
    <property type="entry name" value="MIXED LINEAGE KINASE DOMAIN-LIKE PROTEIN"/>
    <property type="match status" value="1"/>
</dbReference>
<evidence type="ECO:0000256" key="2">
    <source>
        <dbReference type="ARBA" id="ARBA00022840"/>
    </source>
</evidence>
<protein>
    <recommendedName>
        <fullName evidence="5">Protein kinase domain-containing protein</fullName>
    </recommendedName>
</protein>
<reference evidence="6 7" key="1">
    <citation type="submission" date="2024-05" db="EMBL/GenBank/DDBJ databases">
        <authorList>
            <person name="Wallberg A."/>
        </authorList>
    </citation>
    <scope>NUCLEOTIDE SEQUENCE [LARGE SCALE GENOMIC DNA]</scope>
</reference>